<protein>
    <submittedName>
        <fullName evidence="1">Uncharacterized protein</fullName>
    </submittedName>
</protein>
<dbReference type="RefSeq" id="WP_349760294.1">
    <property type="nucleotide sequence ID" value="NZ_JBEGCJ010000001.1"/>
</dbReference>
<name>A0ABV1NAH1_9GAMM</name>
<accession>A0ABV1NAH1</accession>
<gene>
    <name evidence="1" type="ORF">ABE960_00685</name>
</gene>
<evidence type="ECO:0000313" key="1">
    <source>
        <dbReference type="EMBL" id="MEQ6916042.1"/>
    </source>
</evidence>
<proteinExistence type="predicted"/>
<reference evidence="1 2" key="1">
    <citation type="submission" date="2024-05" db="EMBL/GenBank/DDBJ databases">
        <title>Halomonas sp. SSM6 16S ribosomal RNA gene Genome sequencing and assembly.</title>
        <authorList>
            <person name="Yook S."/>
        </authorList>
    </citation>
    <scope>NUCLEOTIDE SEQUENCE [LARGE SCALE GENOMIC DNA]</scope>
    <source>
        <strain evidence="1 2">SSM6</strain>
    </source>
</reference>
<organism evidence="1 2">
    <name type="scientific">Halomonas aquatica</name>
    <dbReference type="NCBI Taxonomy" id="3151123"/>
    <lineage>
        <taxon>Bacteria</taxon>
        <taxon>Pseudomonadati</taxon>
        <taxon>Pseudomonadota</taxon>
        <taxon>Gammaproteobacteria</taxon>
        <taxon>Oceanospirillales</taxon>
        <taxon>Halomonadaceae</taxon>
        <taxon>Halomonas</taxon>
    </lineage>
</organism>
<sequence>MPVSSHIKGDEIIIWKDEVLQVDGVWDLPMLAAEKASVKKLYQKLISGPKDVLWELDGAWIQRDGIIYCLQEKSVITSEDFSIFPVDFVDSDAGKNVSDRWHPMSRLPDDSKVVIRRQNLDAFIESLDLESSHKLAEGDELRNLEAFGLLVELYASKHGPDYRHGIRPKASRIVKDMLDIMPSDVTNMGDRKLKEHVSAAVKAWESKKRQ</sequence>
<keyword evidence="2" id="KW-1185">Reference proteome</keyword>
<dbReference type="EMBL" id="JBEGCJ010000001">
    <property type="protein sequence ID" value="MEQ6916042.1"/>
    <property type="molecule type" value="Genomic_DNA"/>
</dbReference>
<dbReference type="Proteomes" id="UP001442468">
    <property type="component" value="Unassembled WGS sequence"/>
</dbReference>
<comment type="caution">
    <text evidence="1">The sequence shown here is derived from an EMBL/GenBank/DDBJ whole genome shotgun (WGS) entry which is preliminary data.</text>
</comment>
<evidence type="ECO:0000313" key="2">
    <source>
        <dbReference type="Proteomes" id="UP001442468"/>
    </source>
</evidence>